<sequence>MSRTDDHHGTAGPTAGTTDVRPLFEGDRPDRRHWTLAVAAGMASYLDSGIIVSLGVGLALIGEEYGIGAWGLGALSAALTFSIGVGALVGGRVADLVGRQRAFTAYILVYAVGMTAMAVSPSAGVLFAGVVVAGLAAGADLPTSVAVVSERSPARAQGRLVSVTQVMWVVGIAVTQVLGFAVAGLGLLGIRLIFAELAVLAVVTFLVRRFSPSVRSLEEDAREARSHQPGAGAGGAGGGAGARERGGLPLRTILTTRAMVVPLLLTTGFYVAWNLVANTFGQFQVYFLREAAGASQAVATGVGAAVIPLGIITSLVLVRLVDTRWRTTVLVVGMVIQAVAMTMLGLGAGVLAVYVAAIALYQLGSNSAGEALYKVWTQESQPVEARSTVQGATYAVGRFAVGLFALVTPTLIETARTPLLFFLVLCVLVALGFGLVLVRHMRARGLHPGSEPPAVEDVAAAR</sequence>
<evidence type="ECO:0000256" key="2">
    <source>
        <dbReference type="ARBA" id="ARBA00022692"/>
    </source>
</evidence>
<dbReference type="Pfam" id="PF07690">
    <property type="entry name" value="MFS_1"/>
    <property type="match status" value="1"/>
</dbReference>
<comment type="caution">
    <text evidence="8">The sequence shown here is derived from an EMBL/GenBank/DDBJ whole genome shotgun (WGS) entry which is preliminary data.</text>
</comment>
<dbReference type="PANTHER" id="PTHR23508:SF10">
    <property type="entry name" value="CARBOXYLIC ACID TRANSPORTER PROTEIN HOMOLOG"/>
    <property type="match status" value="1"/>
</dbReference>
<feature type="region of interest" description="Disordered" evidence="5">
    <location>
        <begin position="1"/>
        <end position="24"/>
    </location>
</feature>
<evidence type="ECO:0000259" key="7">
    <source>
        <dbReference type="PROSITE" id="PS50850"/>
    </source>
</evidence>
<feature type="transmembrane region" description="Helical" evidence="6">
    <location>
        <begin position="36"/>
        <end position="61"/>
    </location>
</feature>
<dbReference type="Proteomes" id="UP000276232">
    <property type="component" value="Unassembled WGS sequence"/>
</dbReference>
<feature type="transmembrane region" description="Helical" evidence="6">
    <location>
        <begin position="330"/>
        <end position="363"/>
    </location>
</feature>
<dbReference type="SUPFAM" id="SSF103473">
    <property type="entry name" value="MFS general substrate transporter"/>
    <property type="match status" value="1"/>
</dbReference>
<feature type="compositionally biased region" description="Gly residues" evidence="5">
    <location>
        <begin position="231"/>
        <end position="241"/>
    </location>
</feature>
<organism evidence="8 9">
    <name type="scientific">Pseudokineococcus lusitanus</name>
    <dbReference type="NCBI Taxonomy" id="763993"/>
    <lineage>
        <taxon>Bacteria</taxon>
        <taxon>Bacillati</taxon>
        <taxon>Actinomycetota</taxon>
        <taxon>Actinomycetes</taxon>
        <taxon>Kineosporiales</taxon>
        <taxon>Kineosporiaceae</taxon>
        <taxon>Pseudokineococcus</taxon>
    </lineage>
</organism>
<dbReference type="AlphaFoldDB" id="A0A3N1G8L7"/>
<dbReference type="EMBL" id="RJKN01000013">
    <property type="protein sequence ID" value="ROP26573.1"/>
    <property type="molecule type" value="Genomic_DNA"/>
</dbReference>
<feature type="domain" description="Major facilitator superfamily (MFS) profile" evidence="7">
    <location>
        <begin position="33"/>
        <end position="444"/>
    </location>
</feature>
<dbReference type="InterPro" id="IPR020846">
    <property type="entry name" value="MFS_dom"/>
</dbReference>
<dbReference type="InParanoid" id="A0A3N1G8L7"/>
<evidence type="ECO:0000313" key="8">
    <source>
        <dbReference type="EMBL" id="ROP26573.1"/>
    </source>
</evidence>
<dbReference type="Gene3D" id="1.20.1250.20">
    <property type="entry name" value="MFS general substrate transporter like domains"/>
    <property type="match status" value="1"/>
</dbReference>
<accession>A0A3N1G8L7</accession>
<keyword evidence="3 6" id="KW-1133">Transmembrane helix</keyword>
<proteinExistence type="predicted"/>
<dbReference type="PANTHER" id="PTHR23508">
    <property type="entry name" value="CARBOXYLIC ACID TRANSPORTER PROTEIN HOMOLOG"/>
    <property type="match status" value="1"/>
</dbReference>
<dbReference type="PROSITE" id="PS50850">
    <property type="entry name" value="MFS"/>
    <property type="match status" value="1"/>
</dbReference>
<keyword evidence="9" id="KW-1185">Reference proteome</keyword>
<dbReference type="OrthoDB" id="4008739at2"/>
<feature type="transmembrane region" description="Helical" evidence="6">
    <location>
        <begin position="419"/>
        <end position="438"/>
    </location>
</feature>
<feature type="transmembrane region" description="Helical" evidence="6">
    <location>
        <begin position="258"/>
        <end position="277"/>
    </location>
</feature>
<feature type="transmembrane region" description="Helical" evidence="6">
    <location>
        <begin position="188"/>
        <end position="207"/>
    </location>
</feature>
<comment type="subcellular location">
    <subcellularLocation>
        <location evidence="1">Cell membrane</location>
        <topology evidence="1">Multi-pass membrane protein</topology>
    </subcellularLocation>
</comment>
<dbReference type="InterPro" id="IPR036259">
    <property type="entry name" value="MFS_trans_sf"/>
</dbReference>
<evidence type="ECO:0000256" key="3">
    <source>
        <dbReference type="ARBA" id="ARBA00022989"/>
    </source>
</evidence>
<evidence type="ECO:0000313" key="9">
    <source>
        <dbReference type="Proteomes" id="UP000276232"/>
    </source>
</evidence>
<keyword evidence="4 6" id="KW-0472">Membrane</keyword>
<dbReference type="GO" id="GO:0046943">
    <property type="term" value="F:carboxylic acid transmembrane transporter activity"/>
    <property type="evidence" value="ECO:0007669"/>
    <property type="project" value="TreeGrafter"/>
</dbReference>
<feature type="transmembrane region" description="Helical" evidence="6">
    <location>
        <begin position="297"/>
        <end position="318"/>
    </location>
</feature>
<name>A0A3N1G8L7_9ACTN</name>
<evidence type="ECO:0000256" key="5">
    <source>
        <dbReference type="SAM" id="MobiDB-lite"/>
    </source>
</evidence>
<feature type="transmembrane region" description="Helical" evidence="6">
    <location>
        <begin position="102"/>
        <end position="119"/>
    </location>
</feature>
<evidence type="ECO:0000256" key="1">
    <source>
        <dbReference type="ARBA" id="ARBA00004651"/>
    </source>
</evidence>
<evidence type="ECO:0000256" key="4">
    <source>
        <dbReference type="ARBA" id="ARBA00023136"/>
    </source>
</evidence>
<feature type="transmembrane region" description="Helical" evidence="6">
    <location>
        <begin position="125"/>
        <end position="148"/>
    </location>
</feature>
<evidence type="ECO:0000256" key="6">
    <source>
        <dbReference type="SAM" id="Phobius"/>
    </source>
</evidence>
<keyword evidence="2 6" id="KW-0812">Transmembrane</keyword>
<dbReference type="GO" id="GO:0005886">
    <property type="term" value="C:plasma membrane"/>
    <property type="evidence" value="ECO:0007669"/>
    <property type="project" value="UniProtKB-SubCell"/>
</dbReference>
<dbReference type="InterPro" id="IPR011701">
    <property type="entry name" value="MFS"/>
</dbReference>
<feature type="region of interest" description="Disordered" evidence="5">
    <location>
        <begin position="221"/>
        <end position="242"/>
    </location>
</feature>
<dbReference type="RefSeq" id="WP_123381473.1">
    <property type="nucleotide sequence ID" value="NZ_RJKN01000013.1"/>
</dbReference>
<protein>
    <submittedName>
        <fullName evidence="8">Inositol transporter-like SP family MFS transporter</fullName>
    </submittedName>
</protein>
<feature type="transmembrane region" description="Helical" evidence="6">
    <location>
        <begin position="160"/>
        <end position="182"/>
    </location>
</feature>
<feature type="transmembrane region" description="Helical" evidence="6">
    <location>
        <begin position="67"/>
        <end position="90"/>
    </location>
</feature>
<gene>
    <name evidence="8" type="ORF">EDC03_3423</name>
</gene>
<reference evidence="8 9" key="1">
    <citation type="journal article" date="2015" name="Stand. Genomic Sci.">
        <title>Genomic Encyclopedia of Bacterial and Archaeal Type Strains, Phase III: the genomes of soil and plant-associated and newly described type strains.</title>
        <authorList>
            <person name="Whitman W.B."/>
            <person name="Woyke T."/>
            <person name="Klenk H.P."/>
            <person name="Zhou Y."/>
            <person name="Lilburn T.G."/>
            <person name="Beck B.J."/>
            <person name="De Vos P."/>
            <person name="Vandamme P."/>
            <person name="Eisen J.A."/>
            <person name="Garrity G."/>
            <person name="Hugenholtz P."/>
            <person name="Kyrpides N.C."/>
        </authorList>
    </citation>
    <scope>NUCLEOTIDE SEQUENCE [LARGE SCALE GENOMIC DNA]</scope>
    <source>
        <strain evidence="8 9">CECT 7306</strain>
    </source>
</reference>